<dbReference type="Proteomes" id="UP000016626">
    <property type="component" value="Unassembled WGS sequence"/>
</dbReference>
<keyword evidence="2" id="KW-0378">Hydrolase</keyword>
<protein>
    <submittedName>
        <fullName evidence="4">Ribonuclease</fullName>
    </submittedName>
</protein>
<keyword evidence="3" id="KW-0175">Coiled coil</keyword>
<dbReference type="GO" id="GO:0003723">
    <property type="term" value="F:RNA binding"/>
    <property type="evidence" value="ECO:0007669"/>
    <property type="project" value="InterPro"/>
</dbReference>
<dbReference type="PATRIC" id="fig|888055.3.peg.40"/>
<evidence type="ECO:0000256" key="2">
    <source>
        <dbReference type="ARBA" id="ARBA00022801"/>
    </source>
</evidence>
<dbReference type="RefSeq" id="WP_021745740.1">
    <property type="nucleotide sequence ID" value="NZ_KI271376.1"/>
</dbReference>
<feature type="coiled-coil region" evidence="3">
    <location>
        <begin position="64"/>
        <end position="91"/>
    </location>
</feature>
<dbReference type="GO" id="GO:0016787">
    <property type="term" value="F:hydrolase activity"/>
    <property type="evidence" value="ECO:0007669"/>
    <property type="project" value="UniProtKB-KW"/>
</dbReference>
<sequence>MSSYKNLYKNGNPENLQELKVYQGKTGKLPKNTEIILQDENGKQRVYKSFDEFIYGTPEERKLEQSYSNKINENERKLNLAKKNHNTAEIKRLERESVILHREQAAIYSSRNSRMGETTQKGDLILSAKSYKNGKLIVDSEKYYHQLNSEEIAIGLELMDHSAKMEEFYKPDVTNVGQRESRVGIRRDNANNPSVTEGITNGRLKAKPVRQEKEDFQKRYERIKNNYYEQISNNYKNLTEHEKEVFQNYERTGWRGQYSGGPSNAGKIFKNDGRDGGEILPKKLGLEYREYDINIKVGPTRDDYRFVRGSDGSVYYTNNHYRTFIRVK</sequence>
<accession>U2PVI2</accession>
<dbReference type="EMBL" id="AWVM01000003">
    <property type="protein sequence ID" value="ERK54490.1"/>
    <property type="molecule type" value="Genomic_DNA"/>
</dbReference>
<dbReference type="eggNOG" id="COG4290">
    <property type="taxonomic scope" value="Bacteria"/>
</dbReference>
<evidence type="ECO:0000313" key="5">
    <source>
        <dbReference type="Proteomes" id="UP000016626"/>
    </source>
</evidence>
<dbReference type="GO" id="GO:0004521">
    <property type="term" value="F:RNA endonuclease activity"/>
    <property type="evidence" value="ECO:0007669"/>
    <property type="project" value="InterPro"/>
</dbReference>
<comment type="caution">
    <text evidence="4">The sequence shown here is derived from an EMBL/GenBank/DDBJ whole genome shotgun (WGS) entry which is preliminary data.</text>
</comment>
<dbReference type="InterPro" id="IPR016191">
    <property type="entry name" value="Ribonuclease/ribotoxin"/>
</dbReference>
<evidence type="ECO:0000313" key="4">
    <source>
        <dbReference type="EMBL" id="ERK54490.1"/>
    </source>
</evidence>
<evidence type="ECO:0000256" key="3">
    <source>
        <dbReference type="SAM" id="Coils"/>
    </source>
</evidence>
<name>U2PVI2_LEPWF</name>
<keyword evidence="1" id="KW-0540">Nuclease</keyword>
<dbReference type="AlphaFoldDB" id="U2PVI2"/>
<dbReference type="HOGENOM" id="CLU_846760_0_0_0"/>
<dbReference type="Pfam" id="PF00545">
    <property type="entry name" value="Ribonuclease"/>
    <property type="match status" value="1"/>
</dbReference>
<organism evidence="4 5">
    <name type="scientific">Leptotrichia wadei (strain F0279)</name>
    <dbReference type="NCBI Taxonomy" id="888055"/>
    <lineage>
        <taxon>Bacteria</taxon>
        <taxon>Fusobacteriati</taxon>
        <taxon>Fusobacteriota</taxon>
        <taxon>Fusobacteriia</taxon>
        <taxon>Fusobacteriales</taxon>
        <taxon>Leptotrichiaceae</taxon>
        <taxon>Leptotrichia</taxon>
    </lineage>
</organism>
<dbReference type="SUPFAM" id="SSF53933">
    <property type="entry name" value="Microbial ribonucleases"/>
    <property type="match status" value="1"/>
</dbReference>
<dbReference type="Gene3D" id="3.10.450.30">
    <property type="entry name" value="Microbial ribonucleases"/>
    <property type="match status" value="1"/>
</dbReference>
<evidence type="ECO:0000256" key="1">
    <source>
        <dbReference type="ARBA" id="ARBA00022722"/>
    </source>
</evidence>
<dbReference type="InterPro" id="IPR000026">
    <property type="entry name" value="N1-like"/>
</dbReference>
<gene>
    <name evidence="4" type="ORF">HMPREF9015_00039</name>
</gene>
<proteinExistence type="predicted"/>
<reference evidence="4 5" key="1">
    <citation type="submission" date="2013-06" db="EMBL/GenBank/DDBJ databases">
        <authorList>
            <person name="Weinstock G."/>
            <person name="Sodergren E."/>
            <person name="Lobos E.A."/>
            <person name="Fulton L."/>
            <person name="Fulton R."/>
            <person name="Courtney L."/>
            <person name="Fronick C."/>
            <person name="O'Laughlin M."/>
            <person name="Godfrey J."/>
            <person name="Wilson R.M."/>
            <person name="Miner T."/>
            <person name="Farmer C."/>
            <person name="Delehaunty K."/>
            <person name="Cordes M."/>
            <person name="Minx P."/>
            <person name="Tomlinson C."/>
            <person name="Chen J."/>
            <person name="Wollam A."/>
            <person name="Pepin K.H."/>
            <person name="Bhonagiri V."/>
            <person name="Zhang X."/>
            <person name="Warren W."/>
            <person name="Mitreva M."/>
            <person name="Mardis E.R."/>
            <person name="Wilson R.K."/>
        </authorList>
    </citation>
    <scope>NUCLEOTIDE SEQUENCE [LARGE SCALE GENOMIC DNA]</scope>
    <source>
        <strain evidence="4 5">F0279</strain>
    </source>
</reference>